<name>A0A7Y9QZ41_9BURK</name>
<comment type="pathway">
    <text evidence="1">Protein modification; protein glycosylation.</text>
</comment>
<feature type="compositionally biased region" description="Low complexity" evidence="5">
    <location>
        <begin position="1"/>
        <end position="20"/>
    </location>
</feature>
<dbReference type="AlphaFoldDB" id="A0A7Y9QZ41"/>
<comment type="caution">
    <text evidence="7">The sequence shown here is derived from an EMBL/GenBank/DDBJ whole genome shotgun (WGS) entry which is preliminary data.</text>
</comment>
<evidence type="ECO:0000256" key="4">
    <source>
        <dbReference type="ARBA" id="ARBA00022803"/>
    </source>
</evidence>
<feature type="region of interest" description="Disordered" evidence="5">
    <location>
        <begin position="1"/>
        <end position="52"/>
    </location>
</feature>
<evidence type="ECO:0000313" key="8">
    <source>
        <dbReference type="Proteomes" id="UP000518288"/>
    </source>
</evidence>
<dbReference type="InterPro" id="IPR011990">
    <property type="entry name" value="TPR-like_helical_dom_sf"/>
</dbReference>
<proteinExistence type="predicted"/>
<evidence type="ECO:0000256" key="5">
    <source>
        <dbReference type="SAM" id="MobiDB-lite"/>
    </source>
</evidence>
<feature type="region of interest" description="Disordered" evidence="5">
    <location>
        <begin position="254"/>
        <end position="275"/>
    </location>
</feature>
<dbReference type="Proteomes" id="UP000518288">
    <property type="component" value="Unassembled WGS sequence"/>
</dbReference>
<evidence type="ECO:0000256" key="1">
    <source>
        <dbReference type="ARBA" id="ARBA00004922"/>
    </source>
</evidence>
<evidence type="ECO:0000256" key="3">
    <source>
        <dbReference type="ARBA" id="ARBA00022737"/>
    </source>
</evidence>
<evidence type="ECO:0000313" key="7">
    <source>
        <dbReference type="EMBL" id="NYG31907.1"/>
    </source>
</evidence>
<feature type="compositionally biased region" description="Basic and acidic residues" evidence="5">
    <location>
        <begin position="261"/>
        <end position="270"/>
    </location>
</feature>
<dbReference type="PANTHER" id="PTHR44998">
    <property type="match status" value="1"/>
</dbReference>
<feature type="compositionally biased region" description="Pro residues" evidence="5">
    <location>
        <begin position="425"/>
        <end position="437"/>
    </location>
</feature>
<evidence type="ECO:0000256" key="2">
    <source>
        <dbReference type="ARBA" id="ARBA00022679"/>
    </source>
</evidence>
<keyword evidence="4" id="KW-0802">TPR repeat</keyword>
<keyword evidence="2 7" id="KW-0808">Transferase</keyword>
<feature type="domain" description="O-GlcNAc transferase C-terminal" evidence="6">
    <location>
        <begin position="439"/>
        <end position="622"/>
    </location>
</feature>
<sequence length="652" mass="69504">MDALRPAPAAASLRPSSGPGIDAHGTQRPAARHGEVPVHASAQARPHDHPPRSTAALRLALPTLLLARQAFDLNRRDAAACVRTAELLLARHRPTEVLDCLDLLDASVERSAAWHLARATALSALRDDRQAVCDAKAAVAKAGPDAALHQRALLQLGQGLTRRQEHTEAAWCHQMALDAQPQAADAALAAAFGRASDLDWEALPAHLDRLLAGMAQSPAAAQWPLAVPLDPSQLIPLLDHPLLQRWLAALACQQRHGPGAPREKPKPGARDHRRQGKWRLGILAGGRERSGSALEPSVAALFEAFDWAQVALYVYSDARSASPPALAAAHWHDSRHASTDDLVSVIRGDRIDLLLDLTGPGDDSRLGVLAQRPAPVQVAWLGHAGTTGAPWVDYLIGDPVVTPLDAQAQFSECIAQLPGCHRPADLPPPESQPPAPPRRADCGLPDTAPVLASFNPPERITAEQFRAWCQILSAVPGAVLWLLAPAADARRRLRASLARAGIDPVRLVFAPRVAPQAHLARLPLADLVLDCFPGNAETAARDALGTGVPVLTRLGQGFAARCTASLLAAFRLPALVCADADHYVRTAVLLLRDADAMAQLKTRLAAVRSHATHLDVARSARDLEHLLARMVARHDAGLPPTPLAAEPAPRRD</sequence>
<protein>
    <submittedName>
        <fullName evidence="7">Putative O-linked N-acetylglucosamine transferase (SPINDLY family)</fullName>
    </submittedName>
</protein>
<reference evidence="7 8" key="1">
    <citation type="submission" date="2020-07" db="EMBL/GenBank/DDBJ databases">
        <title>Genomic Encyclopedia of Archaeal and Bacterial Type Strains, Phase II (KMG-II): from individual species to whole genera.</title>
        <authorList>
            <person name="Goeker M."/>
        </authorList>
    </citation>
    <scope>NUCLEOTIDE SEQUENCE [LARGE SCALE GENOMIC DNA]</scope>
    <source>
        <strain evidence="7 8">DSM 21226</strain>
    </source>
</reference>
<dbReference type="Gene3D" id="3.40.50.2000">
    <property type="entry name" value="Glycogen Phosphorylase B"/>
    <property type="match status" value="1"/>
</dbReference>
<dbReference type="InterPro" id="IPR029489">
    <property type="entry name" value="OGT/SEC/SPY_C"/>
</dbReference>
<feature type="region of interest" description="Disordered" evidence="5">
    <location>
        <begin position="421"/>
        <end position="442"/>
    </location>
</feature>
<dbReference type="GO" id="GO:0016740">
    <property type="term" value="F:transferase activity"/>
    <property type="evidence" value="ECO:0007669"/>
    <property type="project" value="UniProtKB-KW"/>
</dbReference>
<organism evidence="7 8">
    <name type="scientific">Sphaerotilus montanus</name>
    <dbReference type="NCBI Taxonomy" id="522889"/>
    <lineage>
        <taxon>Bacteria</taxon>
        <taxon>Pseudomonadati</taxon>
        <taxon>Pseudomonadota</taxon>
        <taxon>Betaproteobacteria</taxon>
        <taxon>Burkholderiales</taxon>
        <taxon>Sphaerotilaceae</taxon>
        <taxon>Sphaerotilus</taxon>
    </lineage>
</organism>
<gene>
    <name evidence="7" type="ORF">BDD16_000893</name>
</gene>
<feature type="domain" description="O-GlcNAc transferase C-terminal" evidence="6">
    <location>
        <begin position="343"/>
        <end position="418"/>
    </location>
</feature>
<evidence type="ECO:0000259" key="6">
    <source>
        <dbReference type="Pfam" id="PF13844"/>
    </source>
</evidence>
<dbReference type="EMBL" id="JACCFH010000001">
    <property type="protein sequence ID" value="NYG31907.1"/>
    <property type="molecule type" value="Genomic_DNA"/>
</dbReference>
<keyword evidence="3" id="KW-0677">Repeat</keyword>
<dbReference type="SUPFAM" id="SSF48452">
    <property type="entry name" value="TPR-like"/>
    <property type="match status" value="1"/>
</dbReference>
<keyword evidence="8" id="KW-1185">Reference proteome</keyword>
<dbReference type="Pfam" id="PF13844">
    <property type="entry name" value="Glyco_transf_41"/>
    <property type="match status" value="2"/>
</dbReference>
<dbReference type="PANTHER" id="PTHR44998:SF1">
    <property type="entry name" value="UDP-N-ACETYLGLUCOSAMINE--PEPTIDE N-ACETYLGLUCOSAMINYLTRANSFERASE 110 KDA SUBUNIT"/>
    <property type="match status" value="1"/>
</dbReference>
<dbReference type="Gene3D" id="3.40.50.11380">
    <property type="match status" value="1"/>
</dbReference>
<dbReference type="RefSeq" id="WP_179632854.1">
    <property type="nucleotide sequence ID" value="NZ_JACCFH010000001.1"/>
</dbReference>
<accession>A0A7Y9QZ41</accession>